<keyword evidence="2" id="KW-1185">Reference proteome</keyword>
<sequence>MKKSIFYLLLTATLFFTISCNKGKEIGKWDDNIKLSQKTASFSSNSNSITVTTETTGWWLDGITFNKANVDLKSIERTAQNFVVVQPDFKVERKDGNKMIITLNQNTTNADRLLSIGLQNGDYFDGVTITQSK</sequence>
<accession>A0A1G6KID0</accession>
<protein>
    <recommendedName>
        <fullName evidence="3">BACON domain-containing protein</fullName>
    </recommendedName>
</protein>
<evidence type="ECO:0000313" key="1">
    <source>
        <dbReference type="EMBL" id="SDC30076.1"/>
    </source>
</evidence>
<dbReference type="EMBL" id="FMZH01000001">
    <property type="protein sequence ID" value="SDC30076.1"/>
    <property type="molecule type" value="Genomic_DNA"/>
</dbReference>
<dbReference type="RefSeq" id="WP_143009529.1">
    <property type="nucleotide sequence ID" value="NZ_FMZH01000001.1"/>
</dbReference>
<reference evidence="2" key="1">
    <citation type="submission" date="2016-10" db="EMBL/GenBank/DDBJ databases">
        <authorList>
            <person name="Varghese N."/>
            <person name="Submissions S."/>
        </authorList>
    </citation>
    <scope>NUCLEOTIDE SEQUENCE [LARGE SCALE GENOMIC DNA]</scope>
    <source>
        <strain evidence="2">DSM 18609</strain>
    </source>
</reference>
<proteinExistence type="predicted"/>
<organism evidence="1 2">
    <name type="scientific">Pedobacter soli</name>
    <dbReference type="NCBI Taxonomy" id="390242"/>
    <lineage>
        <taxon>Bacteria</taxon>
        <taxon>Pseudomonadati</taxon>
        <taxon>Bacteroidota</taxon>
        <taxon>Sphingobacteriia</taxon>
        <taxon>Sphingobacteriales</taxon>
        <taxon>Sphingobacteriaceae</taxon>
        <taxon>Pedobacter</taxon>
    </lineage>
</organism>
<name>A0A1G6KID0_9SPHI</name>
<evidence type="ECO:0008006" key="3">
    <source>
        <dbReference type="Google" id="ProtNLM"/>
    </source>
</evidence>
<dbReference type="PROSITE" id="PS51257">
    <property type="entry name" value="PROKAR_LIPOPROTEIN"/>
    <property type="match status" value="1"/>
</dbReference>
<gene>
    <name evidence="1" type="ORF">SAMN04488024_101780</name>
</gene>
<dbReference type="AlphaFoldDB" id="A0A1G6KID0"/>
<evidence type="ECO:0000313" key="2">
    <source>
        <dbReference type="Proteomes" id="UP000199455"/>
    </source>
</evidence>
<dbReference type="Proteomes" id="UP000199455">
    <property type="component" value="Unassembled WGS sequence"/>
</dbReference>